<dbReference type="GO" id="GO:0006906">
    <property type="term" value="P:vesicle fusion"/>
    <property type="evidence" value="ECO:0007669"/>
    <property type="project" value="TreeGrafter"/>
</dbReference>
<feature type="non-terminal residue" evidence="13">
    <location>
        <position position="1"/>
    </location>
</feature>
<evidence type="ECO:0000256" key="2">
    <source>
        <dbReference type="ARBA" id="ARBA00004409"/>
    </source>
</evidence>
<keyword evidence="7" id="KW-0333">Golgi apparatus</keyword>
<dbReference type="EMBL" id="ML002395">
    <property type="protein sequence ID" value="RKP38186.1"/>
    <property type="molecule type" value="Genomic_DNA"/>
</dbReference>
<evidence type="ECO:0000256" key="11">
    <source>
        <dbReference type="SAM" id="MobiDB-lite"/>
    </source>
</evidence>
<evidence type="ECO:0000256" key="12">
    <source>
        <dbReference type="SAM" id="Phobius"/>
    </source>
</evidence>
<evidence type="ECO:0000256" key="6">
    <source>
        <dbReference type="ARBA" id="ARBA00022989"/>
    </source>
</evidence>
<dbReference type="GO" id="GO:0031201">
    <property type="term" value="C:SNARE complex"/>
    <property type="evidence" value="ECO:0007669"/>
    <property type="project" value="TreeGrafter"/>
</dbReference>
<keyword evidence="5" id="KW-0653">Protein transport</keyword>
<dbReference type="GO" id="GO:0000139">
    <property type="term" value="C:Golgi membrane"/>
    <property type="evidence" value="ECO:0007669"/>
    <property type="project" value="UniProtKB-SubCell"/>
</dbReference>
<evidence type="ECO:0000256" key="10">
    <source>
        <dbReference type="ARBA" id="ARBA00040957"/>
    </source>
</evidence>
<dbReference type="Gene3D" id="1.20.5.110">
    <property type="match status" value="1"/>
</dbReference>
<organism evidence="13 14">
    <name type="scientific">Dimargaris cristalligena</name>
    <dbReference type="NCBI Taxonomy" id="215637"/>
    <lineage>
        <taxon>Eukaryota</taxon>
        <taxon>Fungi</taxon>
        <taxon>Fungi incertae sedis</taxon>
        <taxon>Zoopagomycota</taxon>
        <taxon>Kickxellomycotina</taxon>
        <taxon>Dimargaritomycetes</taxon>
        <taxon>Dimargaritales</taxon>
        <taxon>Dimargaritaceae</taxon>
        <taxon>Dimargaris</taxon>
    </lineage>
</organism>
<keyword evidence="3" id="KW-0813">Transport</keyword>
<evidence type="ECO:0000256" key="4">
    <source>
        <dbReference type="ARBA" id="ARBA00022692"/>
    </source>
</evidence>
<gene>
    <name evidence="13" type="ORF">BJ085DRAFT_21645</name>
</gene>
<dbReference type="GO" id="GO:0000149">
    <property type="term" value="F:SNARE binding"/>
    <property type="evidence" value="ECO:0007669"/>
    <property type="project" value="TreeGrafter"/>
</dbReference>
<protein>
    <recommendedName>
        <fullName evidence="10">Protein transport protein BOS1</fullName>
    </recommendedName>
</protein>
<dbReference type="Pfam" id="PF12352">
    <property type="entry name" value="V-SNARE_C"/>
    <property type="match status" value="1"/>
</dbReference>
<reference evidence="14" key="1">
    <citation type="journal article" date="2018" name="Nat. Microbiol.">
        <title>Leveraging single-cell genomics to expand the fungal tree of life.</title>
        <authorList>
            <person name="Ahrendt S.R."/>
            <person name="Quandt C.A."/>
            <person name="Ciobanu D."/>
            <person name="Clum A."/>
            <person name="Salamov A."/>
            <person name="Andreopoulos B."/>
            <person name="Cheng J.F."/>
            <person name="Woyke T."/>
            <person name="Pelin A."/>
            <person name="Henrissat B."/>
            <person name="Reynolds N.K."/>
            <person name="Benny G.L."/>
            <person name="Smith M.E."/>
            <person name="James T.Y."/>
            <person name="Grigoriev I.V."/>
        </authorList>
    </citation>
    <scope>NUCLEOTIDE SEQUENCE [LARGE SCALE GENOMIC DNA]</scope>
    <source>
        <strain evidence="14">RSA 468</strain>
    </source>
</reference>
<accession>A0A4P9ZWY2</accession>
<keyword evidence="6 12" id="KW-1133">Transmembrane helix</keyword>
<dbReference type="GO" id="GO:0015031">
    <property type="term" value="P:protein transport"/>
    <property type="evidence" value="ECO:0007669"/>
    <property type="project" value="UniProtKB-KW"/>
</dbReference>
<comment type="similarity">
    <text evidence="9">Belongs to the BOS1 family.</text>
</comment>
<dbReference type="InterPro" id="IPR027027">
    <property type="entry name" value="GOSR2/Membrin/Bos1"/>
</dbReference>
<dbReference type="GO" id="GO:0006888">
    <property type="term" value="P:endoplasmic reticulum to Golgi vesicle-mediated transport"/>
    <property type="evidence" value="ECO:0007669"/>
    <property type="project" value="TreeGrafter"/>
</dbReference>
<comment type="subcellular location">
    <subcellularLocation>
        <location evidence="1">Endoplasmic reticulum membrane</location>
        <topology evidence="1">Single-pass type IV membrane protein</topology>
    </subcellularLocation>
    <subcellularLocation>
        <location evidence="2">Golgi apparatus membrane</location>
        <topology evidence="2">Single-pass type IV membrane protein</topology>
    </subcellularLocation>
</comment>
<dbReference type="GO" id="GO:0005484">
    <property type="term" value="F:SNAP receptor activity"/>
    <property type="evidence" value="ECO:0007669"/>
    <property type="project" value="InterPro"/>
</dbReference>
<feature type="transmembrane region" description="Helical" evidence="12">
    <location>
        <begin position="200"/>
        <end position="220"/>
    </location>
</feature>
<dbReference type="GO" id="GO:0012507">
    <property type="term" value="C:ER to Golgi transport vesicle membrane"/>
    <property type="evidence" value="ECO:0007669"/>
    <property type="project" value="TreeGrafter"/>
</dbReference>
<keyword evidence="8 12" id="KW-0472">Membrane</keyword>
<dbReference type="STRING" id="215637.A0A4P9ZWY2"/>
<sequence>LAMNSTYNTAKKQLFLLQQDLTKYESGVDVTPALRAELETRLAGFHQSIQKYQSLSQKEFVVQRQQQAKERIRTFLDEYNNLSQRLEREKVKEQTKQTQTAHRQELMQRRPTDSNKVSFQRRLLYPIEMDYVHREQNSLQQSEGAIDGFIETAQAALSNLREQRGWLKNSRRKILDTANTLGLSRSVIHYIERRTTQDKWVFWTGVIATIGFIWFLIHFFR</sequence>
<dbReference type="GO" id="GO:0031902">
    <property type="term" value="C:late endosome membrane"/>
    <property type="evidence" value="ECO:0007669"/>
    <property type="project" value="TreeGrafter"/>
</dbReference>
<dbReference type="PANTHER" id="PTHR21230:SF1">
    <property type="entry name" value="GOLGI SNAP RECEPTOR COMPLEX MEMBER 2"/>
    <property type="match status" value="1"/>
</dbReference>
<evidence type="ECO:0000256" key="5">
    <source>
        <dbReference type="ARBA" id="ARBA00022927"/>
    </source>
</evidence>
<name>A0A4P9ZWY2_9FUNG</name>
<feature type="region of interest" description="Disordered" evidence="11">
    <location>
        <begin position="90"/>
        <end position="112"/>
    </location>
</feature>
<evidence type="ECO:0000256" key="3">
    <source>
        <dbReference type="ARBA" id="ARBA00022448"/>
    </source>
</evidence>
<evidence type="ECO:0000256" key="7">
    <source>
        <dbReference type="ARBA" id="ARBA00023034"/>
    </source>
</evidence>
<dbReference type="AlphaFoldDB" id="A0A4P9ZWY2"/>
<proteinExistence type="inferred from homology"/>
<evidence type="ECO:0000256" key="1">
    <source>
        <dbReference type="ARBA" id="ARBA00004163"/>
    </source>
</evidence>
<dbReference type="CDD" id="cd15863">
    <property type="entry name" value="SNARE_GS27"/>
    <property type="match status" value="1"/>
</dbReference>
<evidence type="ECO:0000313" key="14">
    <source>
        <dbReference type="Proteomes" id="UP000268162"/>
    </source>
</evidence>
<keyword evidence="4 12" id="KW-0812">Transmembrane</keyword>
<dbReference type="PANTHER" id="PTHR21230">
    <property type="entry name" value="VESICLE TRANSPORT V-SNARE PROTEIN VTI1-RELATED"/>
    <property type="match status" value="1"/>
</dbReference>
<evidence type="ECO:0000256" key="9">
    <source>
        <dbReference type="ARBA" id="ARBA00037983"/>
    </source>
</evidence>
<dbReference type="GO" id="GO:0005789">
    <property type="term" value="C:endoplasmic reticulum membrane"/>
    <property type="evidence" value="ECO:0007669"/>
    <property type="project" value="UniProtKB-SubCell"/>
</dbReference>
<keyword evidence="14" id="KW-1185">Reference proteome</keyword>
<evidence type="ECO:0000313" key="13">
    <source>
        <dbReference type="EMBL" id="RKP38186.1"/>
    </source>
</evidence>
<feature type="compositionally biased region" description="Basic and acidic residues" evidence="11">
    <location>
        <begin position="102"/>
        <end position="112"/>
    </location>
</feature>
<dbReference type="Proteomes" id="UP000268162">
    <property type="component" value="Unassembled WGS sequence"/>
</dbReference>
<dbReference type="PIRSF" id="PIRSF028865">
    <property type="entry name" value="Membrin-2"/>
    <property type="match status" value="1"/>
</dbReference>
<evidence type="ECO:0000256" key="8">
    <source>
        <dbReference type="ARBA" id="ARBA00023136"/>
    </source>
</evidence>